<gene>
    <name evidence="1" type="ORF">CD30_18960</name>
</gene>
<evidence type="ECO:0000313" key="2">
    <source>
        <dbReference type="Proteomes" id="UP000030595"/>
    </source>
</evidence>
<dbReference type="Pfam" id="PF26344">
    <property type="entry name" value="YuzC"/>
    <property type="match status" value="1"/>
</dbReference>
<dbReference type="Proteomes" id="UP000030595">
    <property type="component" value="Unassembled WGS sequence"/>
</dbReference>
<sequence length="104" mass="12045">MPSNQYEYPPVDPNLLYKSANETKKLMSDASKVLDKLSSSKDFGSKVMYFAERSDIEEVKRLIKTTGIKRDVKIDYNPDGLRLEFDSTTENVPCCKLFVTLRWR</sequence>
<name>A0A0A3IPG6_9BACL</name>
<protein>
    <submittedName>
        <fullName evidence="1">Uncharacterized protein</fullName>
    </submittedName>
</protein>
<evidence type="ECO:0000313" key="1">
    <source>
        <dbReference type="EMBL" id="KGR86669.1"/>
    </source>
</evidence>
<reference evidence="1 2" key="1">
    <citation type="submission" date="2014-02" db="EMBL/GenBank/DDBJ databases">
        <title>Draft genome sequence of Lysinibacillus massiliensis CCUG 49529.</title>
        <authorList>
            <person name="Zhang F."/>
            <person name="Wang G."/>
            <person name="Zhang L."/>
        </authorList>
    </citation>
    <scope>NUCLEOTIDE SEQUENCE [LARGE SCALE GENOMIC DNA]</scope>
    <source>
        <strain evidence="1 2">CCUG 49529</strain>
    </source>
</reference>
<dbReference type="AlphaFoldDB" id="A0A0A3IPG6"/>
<dbReference type="EMBL" id="JPVQ01000074">
    <property type="protein sequence ID" value="KGR86669.1"/>
    <property type="molecule type" value="Genomic_DNA"/>
</dbReference>
<comment type="caution">
    <text evidence="1">The sequence shown here is derived from an EMBL/GenBank/DDBJ whole genome shotgun (WGS) entry which is preliminary data.</text>
</comment>
<dbReference type="eggNOG" id="ENOG5032Y01">
    <property type="taxonomic scope" value="Bacteria"/>
</dbReference>
<accession>A0A0A3IPG6</accession>
<keyword evidence="2" id="KW-1185">Reference proteome</keyword>
<organism evidence="1 2">
    <name type="scientific">Ureibacillus massiliensis 4400831 = CIP 108448 = CCUG 49529</name>
    <dbReference type="NCBI Taxonomy" id="1211035"/>
    <lineage>
        <taxon>Bacteria</taxon>
        <taxon>Bacillati</taxon>
        <taxon>Bacillota</taxon>
        <taxon>Bacilli</taxon>
        <taxon>Bacillales</taxon>
        <taxon>Caryophanaceae</taxon>
        <taxon>Ureibacillus</taxon>
    </lineage>
</organism>
<dbReference type="InterPro" id="IPR058870">
    <property type="entry name" value="YuzC"/>
</dbReference>
<proteinExistence type="predicted"/>